<accession>A3LQC7</accession>
<dbReference type="InParanoid" id="A3LQC7"/>
<protein>
    <submittedName>
        <fullName evidence="5">WD-repeat domain protein</fullName>
    </submittedName>
</protein>
<dbReference type="FunCoup" id="A3LQC7">
    <property type="interactions" value="894"/>
</dbReference>
<dbReference type="SMART" id="SM00320">
    <property type="entry name" value="WD40"/>
    <property type="match status" value="3"/>
</dbReference>
<dbReference type="InterPro" id="IPR001680">
    <property type="entry name" value="WD40_rpt"/>
</dbReference>
<dbReference type="STRING" id="322104.A3LQC7"/>
<dbReference type="KEGG" id="pic:PICST_81872"/>
<dbReference type="RefSeq" id="XP_001383213.2">
    <property type="nucleotide sequence ID" value="XM_001383176.1"/>
</dbReference>
<feature type="compositionally biased region" description="Low complexity" evidence="4">
    <location>
        <begin position="78"/>
        <end position="88"/>
    </location>
</feature>
<dbReference type="Proteomes" id="UP000002258">
    <property type="component" value="Chromosome 2"/>
</dbReference>
<dbReference type="PANTHER" id="PTHR19919">
    <property type="entry name" value="WD REPEAT CONTAINING PROTEIN"/>
    <property type="match status" value="1"/>
</dbReference>
<sequence length="448" mass="49191">MNIAPSNSPADRTSYYFSQYPLYCSDWSSMAVDTDCIALSSYKEGFTNKLQVVHGLSYEADYAKNKLYSPGSADIDDQQQQQQSQQQYSYDDEVVEGFYFHKVAETSVDYPITNLQWDPMLKNGNEERLAASSEVLRLYKVDHDPFDQNGEYKLVQTHTLANNTTSTASSTSSNGNSSKPIDDINTFPPVTSFDWNRTDPNILITSSVDTTCTVWDLHRSHTLKQRDDGSTLDTATVKTQLIAHDSEVFDVKFVHNSTNIFASVGNDGSMRVFDLRSLEHSTIIYEPTLSPPSTSSNVAASTSASALHSRALLKLSTSNIDQHHLATVGINSNQIIIIDMRVPGLPVATLDGSLGGRNAAAINSINWHPTSNYLLTGGDDCQALVWDCNNLTSNKNAATNTNSDLGVVIDSPVLAYEEDLEINNVCWRGESGDWMGVVSGKGFQAVSM</sequence>
<dbReference type="OMA" id="TIAMDAC"/>
<evidence type="ECO:0000256" key="2">
    <source>
        <dbReference type="ARBA" id="ARBA00022737"/>
    </source>
</evidence>
<dbReference type="SUPFAM" id="SSF50978">
    <property type="entry name" value="WD40 repeat-like"/>
    <property type="match status" value="1"/>
</dbReference>
<keyword evidence="1 3" id="KW-0853">WD repeat</keyword>
<feature type="repeat" description="WD" evidence="3">
    <location>
        <begin position="241"/>
        <end position="283"/>
    </location>
</feature>
<dbReference type="HOGENOM" id="CLU_013694_1_1_1"/>
<dbReference type="Gene3D" id="2.130.10.10">
    <property type="entry name" value="YVTN repeat-like/Quinoprotein amine dehydrogenase"/>
    <property type="match status" value="1"/>
</dbReference>
<keyword evidence="2" id="KW-0677">Repeat</keyword>
<gene>
    <name evidence="5" type="ORF">PICST_81872</name>
</gene>
<feature type="compositionally biased region" description="Low complexity" evidence="4">
    <location>
        <begin position="164"/>
        <end position="178"/>
    </location>
</feature>
<evidence type="ECO:0000313" key="6">
    <source>
        <dbReference type="Proteomes" id="UP000002258"/>
    </source>
</evidence>
<reference evidence="5 6" key="1">
    <citation type="journal article" date="2007" name="Nat. Biotechnol.">
        <title>Genome sequence of the lignocellulose-bioconverting and xylose-fermenting yeast Pichia stipitis.</title>
        <authorList>
            <person name="Jeffries T.W."/>
            <person name="Grigoriev I.V."/>
            <person name="Grimwood J."/>
            <person name="Laplaza J.M."/>
            <person name="Aerts A."/>
            <person name="Salamov A."/>
            <person name="Schmutz J."/>
            <person name="Lindquist E."/>
            <person name="Dehal P."/>
            <person name="Shapiro H."/>
            <person name="Jin Y.S."/>
            <person name="Passoth V."/>
            <person name="Richardson P.M."/>
        </authorList>
    </citation>
    <scope>NUCLEOTIDE SEQUENCE [LARGE SCALE GENOMIC DNA]</scope>
    <source>
        <strain evidence="6">ATCC 58785 / CBS 6054 / NBRC 10063 / NRRL Y-11545</strain>
    </source>
</reference>
<dbReference type="OrthoDB" id="1284551at2759"/>
<dbReference type="AlphaFoldDB" id="A3LQC7"/>
<dbReference type="InterPro" id="IPR036322">
    <property type="entry name" value="WD40_repeat_dom_sf"/>
</dbReference>
<feature type="region of interest" description="Disordered" evidence="4">
    <location>
        <begin position="164"/>
        <end position="183"/>
    </location>
</feature>
<dbReference type="GeneID" id="4837423"/>
<keyword evidence="6" id="KW-1185">Reference proteome</keyword>
<feature type="repeat" description="WD" evidence="3">
    <location>
        <begin position="362"/>
        <end position="387"/>
    </location>
</feature>
<dbReference type="InterPro" id="IPR045159">
    <property type="entry name" value="DCAF7-like"/>
</dbReference>
<organism evidence="5 6">
    <name type="scientific">Scheffersomyces stipitis (strain ATCC 58785 / CBS 6054 / NBRC 10063 / NRRL Y-11545)</name>
    <name type="common">Yeast</name>
    <name type="synonym">Pichia stipitis</name>
    <dbReference type="NCBI Taxonomy" id="322104"/>
    <lineage>
        <taxon>Eukaryota</taxon>
        <taxon>Fungi</taxon>
        <taxon>Dikarya</taxon>
        <taxon>Ascomycota</taxon>
        <taxon>Saccharomycotina</taxon>
        <taxon>Pichiomycetes</taxon>
        <taxon>Debaryomycetaceae</taxon>
        <taxon>Scheffersomyces</taxon>
    </lineage>
</organism>
<dbReference type="Pfam" id="PF00400">
    <property type="entry name" value="WD40"/>
    <property type="match status" value="3"/>
</dbReference>
<proteinExistence type="predicted"/>
<dbReference type="InterPro" id="IPR015943">
    <property type="entry name" value="WD40/YVTN_repeat-like_dom_sf"/>
</dbReference>
<evidence type="ECO:0000256" key="3">
    <source>
        <dbReference type="PROSITE-ProRule" id="PRU00221"/>
    </source>
</evidence>
<dbReference type="EMBL" id="CP000496">
    <property type="protein sequence ID" value="ABN65184.2"/>
    <property type="molecule type" value="Genomic_DNA"/>
</dbReference>
<evidence type="ECO:0000256" key="1">
    <source>
        <dbReference type="ARBA" id="ARBA00022574"/>
    </source>
</evidence>
<feature type="region of interest" description="Disordered" evidence="4">
    <location>
        <begin position="69"/>
        <end position="88"/>
    </location>
</feature>
<dbReference type="PROSITE" id="PS50082">
    <property type="entry name" value="WD_REPEATS_2"/>
    <property type="match status" value="2"/>
</dbReference>
<name>A3LQC7_PICST</name>
<dbReference type="eggNOG" id="KOG0290">
    <property type="taxonomic scope" value="Eukaryota"/>
</dbReference>
<evidence type="ECO:0000313" key="5">
    <source>
        <dbReference type="EMBL" id="ABN65184.2"/>
    </source>
</evidence>
<evidence type="ECO:0000256" key="4">
    <source>
        <dbReference type="SAM" id="MobiDB-lite"/>
    </source>
</evidence>